<keyword evidence="11" id="KW-0418">Kinase</keyword>
<dbReference type="Gene3D" id="3.80.10.10">
    <property type="entry name" value="Ribonuclease Inhibitor"/>
    <property type="match status" value="3"/>
</dbReference>
<organism evidence="11 12">
    <name type="scientific">Seminavis robusta</name>
    <dbReference type="NCBI Taxonomy" id="568900"/>
    <lineage>
        <taxon>Eukaryota</taxon>
        <taxon>Sar</taxon>
        <taxon>Stramenopiles</taxon>
        <taxon>Ochrophyta</taxon>
        <taxon>Bacillariophyta</taxon>
        <taxon>Bacillariophyceae</taxon>
        <taxon>Bacillariophycidae</taxon>
        <taxon>Naviculales</taxon>
        <taxon>Naviculaceae</taxon>
        <taxon>Seminavis</taxon>
    </lineage>
</organism>
<dbReference type="InterPro" id="IPR052592">
    <property type="entry name" value="LRR-RLK"/>
</dbReference>
<dbReference type="AlphaFoldDB" id="A0A9N8H298"/>
<feature type="domain" description="Disease resistance R13L4/SHOC-2-like LRR" evidence="10">
    <location>
        <begin position="690"/>
        <end position="808"/>
    </location>
</feature>
<dbReference type="PANTHER" id="PTHR48054">
    <property type="entry name" value="RECEPTOR KINASE-LIKE PROTEIN XA21"/>
    <property type="match status" value="1"/>
</dbReference>
<evidence type="ECO:0000256" key="3">
    <source>
        <dbReference type="ARBA" id="ARBA00022692"/>
    </source>
</evidence>
<keyword evidence="3" id="KW-0812">Transmembrane</keyword>
<comment type="caution">
    <text evidence="11">The sequence shown here is derived from an EMBL/GenBank/DDBJ whole genome shotgun (WGS) entry which is preliminary data.</text>
</comment>
<feature type="region of interest" description="Disordered" evidence="9">
    <location>
        <begin position="19"/>
        <end position="263"/>
    </location>
</feature>
<gene>
    <name evidence="11" type="ORF">SEMRO_32_G020710.1</name>
</gene>
<sequence length="936" mass="101426">MDGSEDGAAKPASVANEVVNINNIPSGQNDSRPGAISVRRGSDSDYYGKKGLRRQGSRQNNGDHNGDRQPWRVLWRSSSQTFMGLRRKSNSDTAIGKAPDDASYPMSAQTRNSLSDKHGLRGNRPSFINQDKRSRSEGSGAQQEISAQARIDLSSKHGLRANRPSYINQERRSRSEGSEAQQELQTQARNDLSSKHGLRGNRPSFISNSSRNQSDGSQQEQNEPPAQAGNLPKKNGLRRNSGTRQQIPKTPTPTITCNQVPCRRTSRADSSLALDQSISAVEPESGLAVNPANLSTGHLDELPIFLPNAMDNAMEDEEIVLDRLESGTSSSDQRDDVTPGEPEPELSIPADTSHLAVATLLANEEEDGDLQLARPMAARKKDKISCGWRMMLAGAGLFFAVALTAGIGAGVARKKRTEEGNDTMDSAFHVATTPPQSEHDALLALFPNSTQEAILKDPFSPQAHAFHWILGDPFLPNYTEHRILQRTALATLYYATGGRDKWLMKGVTAETNTWLRYNVSECDWPFKTSFTLDQKQYTVTRDQRCNKDGELMHLWLFNNNLQGPLVEEICLIKSLQSIALHSNEYLTGSIPSCIGSLSDLGFVFLMGNGLSNSIPSEIGLLSDSLQFLNIHSNHLSGSLPSELGQLSKLAVLWADSNPLTGPIATEIGRLSNLVSLALFDNDITGRIPSEIGGMEKLNYLQLRAKLTGTLPSEIGLLQSAVTIILYGNSLTGTLPTTLGLMSSLFLLDIRKNLLSSSLPREIGRCSSLDTLFIADNSLTSLPTELGLLPHLRRLDASFNRLSGSIATELGTATSLDGIWLDGNQLGSRLPSELGRLTKLGNFSAPGNNLSGAIPSELGLLTDLEKLHLQSNNLSGELPAQLDELVVYWNLSSLDVSDNPRLSGTVPSGLCALEMESQSLKFSCGIDLCGCGSCGCD</sequence>
<keyword evidence="5" id="KW-0677">Repeat</keyword>
<dbReference type="Proteomes" id="UP001153069">
    <property type="component" value="Unassembled WGS sequence"/>
</dbReference>
<keyword evidence="11" id="KW-0808">Transferase</keyword>
<dbReference type="InterPro" id="IPR032675">
    <property type="entry name" value="LRR_dom_sf"/>
</dbReference>
<feature type="compositionally biased region" description="Polar residues" evidence="9">
    <location>
        <begin position="137"/>
        <end position="146"/>
    </location>
</feature>
<evidence type="ECO:0000313" key="12">
    <source>
        <dbReference type="Proteomes" id="UP001153069"/>
    </source>
</evidence>
<evidence type="ECO:0000256" key="9">
    <source>
        <dbReference type="SAM" id="MobiDB-lite"/>
    </source>
</evidence>
<dbReference type="SUPFAM" id="SSF52058">
    <property type="entry name" value="L domain-like"/>
    <property type="match status" value="1"/>
</dbReference>
<dbReference type="PANTHER" id="PTHR48054:SF82">
    <property type="entry name" value="LRR RECEPTOR-LIKE SERINE_THREONINE-PROTEIN KINASE FLS2"/>
    <property type="match status" value="1"/>
</dbReference>
<accession>A0A9N8H298</accession>
<dbReference type="FunFam" id="3.80.10.10:FF:000233">
    <property type="entry name" value="Leucine-rich repeat receptor-like protein kinase TDR"/>
    <property type="match status" value="1"/>
</dbReference>
<keyword evidence="6" id="KW-1133">Transmembrane helix</keyword>
<evidence type="ECO:0000256" key="6">
    <source>
        <dbReference type="ARBA" id="ARBA00022989"/>
    </source>
</evidence>
<reference evidence="11" key="1">
    <citation type="submission" date="2020-06" db="EMBL/GenBank/DDBJ databases">
        <authorList>
            <consortium name="Plant Systems Biology data submission"/>
        </authorList>
    </citation>
    <scope>NUCLEOTIDE SEQUENCE</scope>
    <source>
        <strain evidence="11">D6</strain>
    </source>
</reference>
<evidence type="ECO:0000259" key="10">
    <source>
        <dbReference type="Pfam" id="PF23598"/>
    </source>
</evidence>
<evidence type="ECO:0000256" key="2">
    <source>
        <dbReference type="ARBA" id="ARBA00022614"/>
    </source>
</evidence>
<evidence type="ECO:0000313" key="11">
    <source>
        <dbReference type="EMBL" id="CAB9498131.1"/>
    </source>
</evidence>
<dbReference type="InterPro" id="IPR001611">
    <property type="entry name" value="Leu-rich_rpt"/>
</dbReference>
<proteinExistence type="predicted"/>
<comment type="subcellular location">
    <subcellularLocation>
        <location evidence="1">Membrane</location>
        <topology evidence="1">Single-pass membrane protein</topology>
    </subcellularLocation>
</comment>
<dbReference type="InterPro" id="IPR055414">
    <property type="entry name" value="LRR_R13L4/SHOC2-like"/>
</dbReference>
<keyword evidence="12" id="KW-1185">Reference proteome</keyword>
<evidence type="ECO:0000256" key="4">
    <source>
        <dbReference type="ARBA" id="ARBA00022729"/>
    </source>
</evidence>
<feature type="compositionally biased region" description="Polar residues" evidence="9">
    <location>
        <begin position="178"/>
        <end position="191"/>
    </location>
</feature>
<dbReference type="OrthoDB" id="205182at2759"/>
<feature type="compositionally biased region" description="Low complexity" evidence="9">
    <location>
        <begin position="243"/>
        <end position="256"/>
    </location>
</feature>
<dbReference type="GO" id="GO:0016020">
    <property type="term" value="C:membrane"/>
    <property type="evidence" value="ECO:0007669"/>
    <property type="project" value="UniProtKB-SubCell"/>
</dbReference>
<feature type="region of interest" description="Disordered" evidence="9">
    <location>
        <begin position="324"/>
        <end position="350"/>
    </location>
</feature>
<dbReference type="Pfam" id="PF00560">
    <property type="entry name" value="LRR_1"/>
    <property type="match status" value="2"/>
</dbReference>
<keyword evidence="2" id="KW-0433">Leucine-rich repeat</keyword>
<dbReference type="GO" id="GO:0016301">
    <property type="term" value="F:kinase activity"/>
    <property type="evidence" value="ECO:0007669"/>
    <property type="project" value="UniProtKB-KW"/>
</dbReference>
<protein>
    <submittedName>
        <fullName evidence="11">LRR receptor-like serine threonine-protein kinase</fullName>
    </submittedName>
</protein>
<keyword evidence="11" id="KW-0675">Receptor</keyword>
<evidence type="ECO:0000256" key="8">
    <source>
        <dbReference type="ARBA" id="ARBA00023180"/>
    </source>
</evidence>
<name>A0A9N8H298_9STRA</name>
<keyword evidence="4" id="KW-0732">Signal</keyword>
<keyword evidence="7" id="KW-0472">Membrane</keyword>
<evidence type="ECO:0000256" key="1">
    <source>
        <dbReference type="ARBA" id="ARBA00004167"/>
    </source>
</evidence>
<evidence type="ECO:0000256" key="7">
    <source>
        <dbReference type="ARBA" id="ARBA00023136"/>
    </source>
</evidence>
<keyword evidence="8" id="KW-0325">Glycoprotein</keyword>
<dbReference type="GO" id="GO:0009791">
    <property type="term" value="P:post-embryonic development"/>
    <property type="evidence" value="ECO:0007669"/>
    <property type="project" value="UniProtKB-ARBA"/>
</dbReference>
<feature type="compositionally biased region" description="Polar residues" evidence="9">
    <location>
        <begin position="204"/>
        <end position="224"/>
    </location>
</feature>
<evidence type="ECO:0000256" key="5">
    <source>
        <dbReference type="ARBA" id="ARBA00022737"/>
    </source>
</evidence>
<dbReference type="Pfam" id="PF23598">
    <property type="entry name" value="LRR_14"/>
    <property type="match status" value="1"/>
</dbReference>
<dbReference type="EMBL" id="CAICTM010000032">
    <property type="protein sequence ID" value="CAB9498131.1"/>
    <property type="molecule type" value="Genomic_DNA"/>
</dbReference>
<feature type="compositionally biased region" description="Polar residues" evidence="9">
    <location>
        <begin position="19"/>
        <end position="31"/>
    </location>
</feature>
<dbReference type="PROSITE" id="PS51450">
    <property type="entry name" value="LRR"/>
    <property type="match status" value="1"/>
</dbReference>